<keyword evidence="2" id="KW-1133">Transmembrane helix</keyword>
<organism evidence="3 4">
    <name type="scientific">Xylaria hypoxylon</name>
    <dbReference type="NCBI Taxonomy" id="37992"/>
    <lineage>
        <taxon>Eukaryota</taxon>
        <taxon>Fungi</taxon>
        <taxon>Dikarya</taxon>
        <taxon>Ascomycota</taxon>
        <taxon>Pezizomycotina</taxon>
        <taxon>Sordariomycetes</taxon>
        <taxon>Xylariomycetidae</taxon>
        <taxon>Xylariales</taxon>
        <taxon>Xylariaceae</taxon>
        <taxon>Xylaria</taxon>
    </lineage>
</organism>
<feature type="transmembrane region" description="Helical" evidence="2">
    <location>
        <begin position="141"/>
        <end position="162"/>
    </location>
</feature>
<gene>
    <name evidence="3" type="ORF">E0Z10_g6580</name>
</gene>
<keyword evidence="2" id="KW-0472">Membrane</keyword>
<comment type="caution">
    <text evidence="3">The sequence shown here is derived from an EMBL/GenBank/DDBJ whole genome shotgun (WGS) entry which is preliminary data.</text>
</comment>
<reference evidence="3 4" key="1">
    <citation type="submission" date="2019-03" db="EMBL/GenBank/DDBJ databases">
        <title>Draft genome sequence of Xylaria hypoxylon DSM 108379, a ubiquitous saprotrophic-parasitic fungi on hardwood.</title>
        <authorList>
            <person name="Buettner E."/>
            <person name="Leonhardt S."/>
            <person name="Gebauer A.M."/>
            <person name="Liers C."/>
            <person name="Hofrichter M."/>
            <person name="Kellner H."/>
        </authorList>
    </citation>
    <scope>NUCLEOTIDE SEQUENCE [LARGE SCALE GENOMIC DNA]</scope>
    <source>
        <strain evidence="3 4">DSM 108379</strain>
    </source>
</reference>
<evidence type="ECO:0000256" key="1">
    <source>
        <dbReference type="SAM" id="MobiDB-lite"/>
    </source>
</evidence>
<accession>A0A4Z0YD65</accession>
<dbReference type="AlphaFoldDB" id="A0A4Z0YD65"/>
<feature type="region of interest" description="Disordered" evidence="1">
    <location>
        <begin position="238"/>
        <end position="263"/>
    </location>
</feature>
<keyword evidence="4" id="KW-1185">Reference proteome</keyword>
<name>A0A4Z0YD65_9PEZI</name>
<proteinExistence type="predicted"/>
<evidence type="ECO:0008006" key="5">
    <source>
        <dbReference type="Google" id="ProtNLM"/>
    </source>
</evidence>
<evidence type="ECO:0000313" key="3">
    <source>
        <dbReference type="EMBL" id="TGJ82179.1"/>
    </source>
</evidence>
<dbReference type="EMBL" id="SKBN01000138">
    <property type="protein sequence ID" value="TGJ82179.1"/>
    <property type="molecule type" value="Genomic_DNA"/>
</dbReference>
<keyword evidence="2" id="KW-0812">Transmembrane</keyword>
<evidence type="ECO:0000313" key="4">
    <source>
        <dbReference type="Proteomes" id="UP000297716"/>
    </source>
</evidence>
<protein>
    <recommendedName>
        <fullName evidence="5">Mid2 domain-containing protein</fullName>
    </recommendedName>
</protein>
<dbReference type="Proteomes" id="UP000297716">
    <property type="component" value="Unassembled WGS sequence"/>
</dbReference>
<evidence type="ECO:0000256" key="2">
    <source>
        <dbReference type="SAM" id="Phobius"/>
    </source>
</evidence>
<dbReference type="OrthoDB" id="4757370at2759"/>
<sequence length="263" mass="28055">MELGVAHCKRVYLGLSSLCQSSLTPGGFPQISDACAQGNMVAFASDTTQLFKRMAYSGSGPLSDTPSPVPSTHSIRLWLPAEIAVTTVFAEAVYLATQAVPASTLIVTKYFTSGVSPSPSGSASDDTGGNNQGALSGIAKIAIGVGSGIVGALLVLFGVILIRRHRKRQLSEAANDEMIVIPSYKGYNEVDPESGNRNKARFEPTRAHCELEATSPGDLDEDIICLYCPDFERSTEREYEGERTVSEVASGESDGFEEKYKSE</sequence>